<dbReference type="SUPFAM" id="SSF50249">
    <property type="entry name" value="Nucleic acid-binding proteins"/>
    <property type="match status" value="1"/>
</dbReference>
<feature type="non-terminal residue" evidence="2">
    <location>
        <position position="688"/>
    </location>
</feature>
<accession>A0A813HKJ9</accession>
<sequence>DVFREAGLDPSSVPMDAKHRAARAAAKTDKAGDAPFIPLDTATTNLVSEVARSAVNDDGSLQFEYWPDEGSGSWIRLTGQKWPRKRSAFPASQLPVSILPPPSRPPPPADSAAKHVSSLPGWVRKISSSSAKDEQPSELKEVQASTAATPLSPSPSPAAPTAAASSRQEGLEPEDEPQGHVPAAEVSRASPTAWGGCASWGSPQAAKGGPQLRELPPGAGSAKRNKAANKMPPTESEQPTTAAAAAAAEVGSDAAAAAAVGGGSDAGGGVGVVQTRPAMDRGESALPATGPAQRGTFTGELKRFFEEKGCGFIRCSEFSGDIYVPVSSFTHNTPSNGIISVLPDRSSVGCTVQFELDSRSEHPRAVRARILEQREVQAPRNGQVHRGRIKTFLKEKGYGFVACNVEGEEVTVFCHSTIIAGPKPEQLSGQSGHPAVGEEVDFCVDGPLVEGARIKSTWCRVVGPALVMDPLKHLKVLLRWALRGSVERNVPPVAGKVGIDGFVTMQAALTCERVLPATEALGPPGSVEAMLAGKTPPAIFLEALQDVSSVVTAPNSTAAMAQLPTAPVAAGQPEFHIWTQVRDGEITGHWIRFAGQQQCYRPSDRRDYDQDDRYSRPAQPPPASIFGGDSQALWRTAKKEDNDSGEWWRAGAAKGQEPSSGTARGLPVSSSPEALAGSERSASTEANK</sequence>
<proteinExistence type="predicted"/>
<dbReference type="Gene3D" id="2.40.50.140">
    <property type="entry name" value="Nucleic acid-binding proteins"/>
    <property type="match status" value="2"/>
</dbReference>
<feature type="compositionally biased region" description="Basic and acidic residues" evidence="1">
    <location>
        <begin position="602"/>
        <end position="615"/>
    </location>
</feature>
<keyword evidence="3" id="KW-1185">Reference proteome</keyword>
<feature type="region of interest" description="Disordered" evidence="1">
    <location>
        <begin position="601"/>
        <end position="688"/>
    </location>
</feature>
<feature type="compositionally biased region" description="Basic and acidic residues" evidence="1">
    <location>
        <begin position="131"/>
        <end position="141"/>
    </location>
</feature>
<name>A0A813HKJ9_POLGL</name>
<comment type="caution">
    <text evidence="2">The sequence shown here is derived from an EMBL/GenBank/DDBJ whole genome shotgun (WGS) entry which is preliminary data.</text>
</comment>
<reference evidence="2" key="1">
    <citation type="submission" date="2021-02" db="EMBL/GenBank/DDBJ databases">
        <authorList>
            <person name="Dougan E. K."/>
            <person name="Rhodes N."/>
            <person name="Thang M."/>
            <person name="Chan C."/>
        </authorList>
    </citation>
    <scope>NUCLEOTIDE SEQUENCE</scope>
</reference>
<feature type="region of interest" description="Disordered" evidence="1">
    <location>
        <begin position="94"/>
        <end position="247"/>
    </location>
</feature>
<dbReference type="EMBL" id="CAJNNV010032053">
    <property type="protein sequence ID" value="CAE8638764.1"/>
    <property type="molecule type" value="Genomic_DNA"/>
</dbReference>
<evidence type="ECO:0000313" key="3">
    <source>
        <dbReference type="Proteomes" id="UP000654075"/>
    </source>
</evidence>
<gene>
    <name evidence="2" type="ORF">PGLA1383_LOCUS53893</name>
</gene>
<evidence type="ECO:0000313" key="2">
    <source>
        <dbReference type="EMBL" id="CAE8638764.1"/>
    </source>
</evidence>
<feature type="compositionally biased region" description="Pro residues" evidence="1">
    <location>
        <begin position="98"/>
        <end position="109"/>
    </location>
</feature>
<evidence type="ECO:0008006" key="4">
    <source>
        <dbReference type="Google" id="ProtNLM"/>
    </source>
</evidence>
<dbReference type="Proteomes" id="UP000654075">
    <property type="component" value="Unassembled WGS sequence"/>
</dbReference>
<dbReference type="InterPro" id="IPR012340">
    <property type="entry name" value="NA-bd_OB-fold"/>
</dbReference>
<feature type="compositionally biased region" description="Polar residues" evidence="1">
    <location>
        <begin position="657"/>
        <end position="672"/>
    </location>
</feature>
<dbReference type="OrthoDB" id="439930at2759"/>
<feature type="non-terminal residue" evidence="2">
    <location>
        <position position="1"/>
    </location>
</feature>
<organism evidence="2 3">
    <name type="scientific">Polarella glacialis</name>
    <name type="common">Dinoflagellate</name>
    <dbReference type="NCBI Taxonomy" id="89957"/>
    <lineage>
        <taxon>Eukaryota</taxon>
        <taxon>Sar</taxon>
        <taxon>Alveolata</taxon>
        <taxon>Dinophyceae</taxon>
        <taxon>Suessiales</taxon>
        <taxon>Suessiaceae</taxon>
        <taxon>Polarella</taxon>
    </lineage>
</organism>
<evidence type="ECO:0000256" key="1">
    <source>
        <dbReference type="SAM" id="MobiDB-lite"/>
    </source>
</evidence>
<protein>
    <recommendedName>
        <fullName evidence="4">CSD domain-containing protein</fullName>
    </recommendedName>
</protein>
<dbReference type="AlphaFoldDB" id="A0A813HKJ9"/>